<dbReference type="Gene3D" id="3.30.710.10">
    <property type="entry name" value="Potassium Channel Kv1.1, Chain A"/>
    <property type="match status" value="1"/>
</dbReference>
<sequence>MSSPTEQEITTELIPLRGHLRLISRDANDPVMLYVNSTSADDSDATTEHVEDSDKKEVISTSLACAHSLYIRHLVMKSGVTSPVINCSALPFHWHTIQATIQFIRSGSLQINTSALHDMMQCALFFRIAELSRVVESFLRKRSTQPETALDTFKTIFHLMTCNELYWLLLHDSRRMRHYPQEYESAAFQRFQIILRWIHFQERQYRMSTESNNQNIQSMFARAIRLFKCVNFQHIRPETRRQIAQYIREVSLTYYVKLMQKCVITIIIIFFFINVMDAPFLPQVMDAPFLPQVINALLGKKLNIYNFIN</sequence>
<name>A0A0N5CUJ0_THECL</name>
<accession>A0A0N5CUJ0</accession>
<keyword evidence="1" id="KW-0812">Transmembrane</keyword>
<dbReference type="AlphaFoldDB" id="A0A0N5CUJ0"/>
<reference evidence="2 3" key="2">
    <citation type="submission" date="2018-11" db="EMBL/GenBank/DDBJ databases">
        <authorList>
            <consortium name="Pathogen Informatics"/>
        </authorList>
    </citation>
    <scope>NUCLEOTIDE SEQUENCE [LARGE SCALE GENOMIC DNA]</scope>
</reference>
<dbReference type="SUPFAM" id="SSF54695">
    <property type="entry name" value="POZ domain"/>
    <property type="match status" value="1"/>
</dbReference>
<dbReference type="OrthoDB" id="5797854at2759"/>
<dbReference type="OMA" id="NCTALPF"/>
<evidence type="ECO:0000313" key="2">
    <source>
        <dbReference type="EMBL" id="VDN00960.1"/>
    </source>
</evidence>
<evidence type="ECO:0000313" key="4">
    <source>
        <dbReference type="WBParaSite" id="TCLT_0000393601-mRNA-1"/>
    </source>
</evidence>
<feature type="transmembrane region" description="Helical" evidence="1">
    <location>
        <begin position="262"/>
        <end position="281"/>
    </location>
</feature>
<dbReference type="InterPro" id="IPR011333">
    <property type="entry name" value="SKP1/BTB/POZ_sf"/>
</dbReference>
<evidence type="ECO:0000256" key="1">
    <source>
        <dbReference type="SAM" id="Phobius"/>
    </source>
</evidence>
<gene>
    <name evidence="2" type="ORF">TCLT_LOCUS3925</name>
</gene>
<dbReference type="EMBL" id="UYYF01004270">
    <property type="protein sequence ID" value="VDN00960.1"/>
    <property type="molecule type" value="Genomic_DNA"/>
</dbReference>
<keyword evidence="1" id="KW-1133">Transmembrane helix</keyword>
<evidence type="ECO:0000313" key="3">
    <source>
        <dbReference type="Proteomes" id="UP000276776"/>
    </source>
</evidence>
<dbReference type="Proteomes" id="UP000276776">
    <property type="component" value="Unassembled WGS sequence"/>
</dbReference>
<proteinExistence type="predicted"/>
<protein>
    <submittedName>
        <fullName evidence="4">BTB domain-containing protein</fullName>
    </submittedName>
</protein>
<organism evidence="4">
    <name type="scientific">Thelazia callipaeda</name>
    <name type="common">Oriental eyeworm</name>
    <name type="synonym">Parasitic nematode</name>
    <dbReference type="NCBI Taxonomy" id="103827"/>
    <lineage>
        <taxon>Eukaryota</taxon>
        <taxon>Metazoa</taxon>
        <taxon>Ecdysozoa</taxon>
        <taxon>Nematoda</taxon>
        <taxon>Chromadorea</taxon>
        <taxon>Rhabditida</taxon>
        <taxon>Spirurina</taxon>
        <taxon>Spiruromorpha</taxon>
        <taxon>Thelazioidea</taxon>
        <taxon>Thelaziidae</taxon>
        <taxon>Thelazia</taxon>
    </lineage>
</organism>
<dbReference type="WBParaSite" id="TCLT_0000393601-mRNA-1">
    <property type="protein sequence ID" value="TCLT_0000393601-mRNA-1"/>
    <property type="gene ID" value="TCLT_0000393601"/>
</dbReference>
<keyword evidence="1" id="KW-0472">Membrane</keyword>
<keyword evidence="3" id="KW-1185">Reference proteome</keyword>
<reference evidence="4" key="1">
    <citation type="submission" date="2017-02" db="UniProtKB">
        <authorList>
            <consortium name="WormBaseParasite"/>
        </authorList>
    </citation>
    <scope>IDENTIFICATION</scope>
</reference>